<accession>A0A4Y3IKT5</accession>
<keyword evidence="2" id="KW-1185">Reference proteome</keyword>
<sequence length="56" mass="6315">MKRKKLGHVMSFSRMFSFISFLSATLAWILNIYAVFAISVASLVVSAVLYMRDKPA</sequence>
<protein>
    <submittedName>
        <fullName evidence="1">Uncharacterized protein</fullName>
    </submittedName>
</protein>
<organism evidence="1 2">
    <name type="scientific">Vibrio comitans NBRC 102076</name>
    <dbReference type="NCBI Taxonomy" id="1219078"/>
    <lineage>
        <taxon>Bacteria</taxon>
        <taxon>Pseudomonadati</taxon>
        <taxon>Pseudomonadota</taxon>
        <taxon>Gammaproteobacteria</taxon>
        <taxon>Vibrionales</taxon>
        <taxon>Vibrionaceae</taxon>
        <taxon>Vibrio</taxon>
    </lineage>
</organism>
<dbReference type="EMBL" id="BJLH01000002">
    <property type="protein sequence ID" value="GEA59360.1"/>
    <property type="molecule type" value="Genomic_DNA"/>
</dbReference>
<dbReference type="Proteomes" id="UP000318242">
    <property type="component" value="Unassembled WGS sequence"/>
</dbReference>
<dbReference type="AlphaFoldDB" id="A0A4Y3IKT5"/>
<comment type="caution">
    <text evidence="1">The sequence shown here is derived from an EMBL/GenBank/DDBJ whole genome shotgun (WGS) entry which is preliminary data.</text>
</comment>
<proteinExistence type="predicted"/>
<gene>
    <name evidence="1" type="ORF">VCO01S_05530</name>
</gene>
<reference evidence="1 2" key="1">
    <citation type="submission" date="2019-06" db="EMBL/GenBank/DDBJ databases">
        <title>Whole genome shotgun sequence of Vibrio comitans NBRC 102076.</title>
        <authorList>
            <person name="Hosoyama A."/>
            <person name="Uohara A."/>
            <person name="Ohji S."/>
            <person name="Ichikawa N."/>
        </authorList>
    </citation>
    <scope>NUCLEOTIDE SEQUENCE [LARGE SCALE GENOMIC DNA]</scope>
    <source>
        <strain evidence="1 2">NBRC 102076</strain>
    </source>
</reference>
<evidence type="ECO:0000313" key="2">
    <source>
        <dbReference type="Proteomes" id="UP000318242"/>
    </source>
</evidence>
<name>A0A4Y3IKT5_9VIBR</name>
<dbReference type="RefSeq" id="WP_167495331.1">
    <property type="nucleotide sequence ID" value="NZ_BJLH01000002.1"/>
</dbReference>
<evidence type="ECO:0000313" key="1">
    <source>
        <dbReference type="EMBL" id="GEA59360.1"/>
    </source>
</evidence>